<proteinExistence type="predicted"/>
<dbReference type="Proteomes" id="UP000008141">
    <property type="component" value="Unassembled WGS sequence"/>
</dbReference>
<dbReference type="RefSeq" id="XP_005848589.1">
    <property type="nucleotide sequence ID" value="XM_005848527.1"/>
</dbReference>
<dbReference type="SUPFAM" id="SSF51092">
    <property type="entry name" value="Vitelline membrane outer protein-I (VMO-I)"/>
    <property type="match status" value="1"/>
</dbReference>
<dbReference type="InterPro" id="IPR005515">
    <property type="entry name" value="VOMI"/>
</dbReference>
<keyword evidence="2" id="KW-1185">Reference proteome</keyword>
<dbReference type="InParanoid" id="E1ZBT9"/>
<accession>E1ZBT9</accession>
<evidence type="ECO:0000313" key="2">
    <source>
        <dbReference type="Proteomes" id="UP000008141"/>
    </source>
</evidence>
<dbReference type="AlphaFoldDB" id="E1ZBT9"/>
<sequence>ICPGARSATGFQLKLEDQQGAGVVKDDTSANGIRMQCPSGHIISVSDQHGRPLRSSWGWCFGSTTICGFQQQVEKPRGLADDTALNGVRILCCDRA</sequence>
<dbReference type="InterPro" id="IPR036706">
    <property type="entry name" value="VOMI_sf"/>
</dbReference>
<organism evidence="2">
    <name type="scientific">Chlorella variabilis</name>
    <name type="common">Green alga</name>
    <dbReference type="NCBI Taxonomy" id="554065"/>
    <lineage>
        <taxon>Eukaryota</taxon>
        <taxon>Viridiplantae</taxon>
        <taxon>Chlorophyta</taxon>
        <taxon>core chlorophytes</taxon>
        <taxon>Trebouxiophyceae</taxon>
        <taxon>Chlorellales</taxon>
        <taxon>Chlorellaceae</taxon>
        <taxon>Chlorella clade</taxon>
        <taxon>Chlorella</taxon>
    </lineage>
</organism>
<dbReference type="EMBL" id="GL433841">
    <property type="protein sequence ID" value="EFN56487.1"/>
    <property type="molecule type" value="Genomic_DNA"/>
</dbReference>
<dbReference type="Pfam" id="PF03762">
    <property type="entry name" value="VOMI"/>
    <property type="match status" value="1"/>
</dbReference>
<dbReference type="Gene3D" id="2.100.10.20">
    <property type="entry name" value="Vitelline membrane outer layer protein I (VOMI)"/>
    <property type="match status" value="1"/>
</dbReference>
<dbReference type="OrthoDB" id="528822at2759"/>
<dbReference type="GO" id="GO:0005615">
    <property type="term" value="C:extracellular space"/>
    <property type="evidence" value="ECO:0007669"/>
    <property type="project" value="TreeGrafter"/>
</dbReference>
<dbReference type="GeneID" id="17356334"/>
<reference evidence="1 2" key="1">
    <citation type="journal article" date="2010" name="Plant Cell">
        <title>The Chlorella variabilis NC64A genome reveals adaptation to photosymbiosis, coevolution with viruses, and cryptic sex.</title>
        <authorList>
            <person name="Blanc G."/>
            <person name="Duncan G."/>
            <person name="Agarkova I."/>
            <person name="Borodovsky M."/>
            <person name="Gurnon J."/>
            <person name="Kuo A."/>
            <person name="Lindquist E."/>
            <person name="Lucas S."/>
            <person name="Pangilinan J."/>
            <person name="Polle J."/>
            <person name="Salamov A."/>
            <person name="Terry A."/>
            <person name="Yamada T."/>
            <person name="Dunigan D.D."/>
            <person name="Grigoriev I.V."/>
            <person name="Claverie J.M."/>
            <person name="Van Etten J.L."/>
        </authorList>
    </citation>
    <scope>NUCLEOTIDE SEQUENCE [LARGE SCALE GENOMIC DNA]</scope>
    <source>
        <strain evidence="1 2">NC64A</strain>
    </source>
</reference>
<gene>
    <name evidence="1" type="ORF">CHLNCDRAFT_21940</name>
</gene>
<name>E1ZBT9_CHLVA</name>
<evidence type="ECO:0000313" key="1">
    <source>
        <dbReference type="EMBL" id="EFN56487.1"/>
    </source>
</evidence>
<feature type="non-terminal residue" evidence="1">
    <location>
        <position position="1"/>
    </location>
</feature>
<dbReference type="PANTHER" id="PTHR18841:SF0">
    <property type="entry name" value="VITELLINE MEMBRANE OUTER LAYER 1 HOMOLOG A-RELATED"/>
    <property type="match status" value="1"/>
</dbReference>
<dbReference type="PANTHER" id="PTHR18841">
    <property type="entry name" value="VITELLINE MEMBRANE OUTER LAYER PROTEIN I-RELATED"/>
    <property type="match status" value="1"/>
</dbReference>
<dbReference type="KEGG" id="cvr:CHLNCDRAFT_21940"/>
<protein>
    <submittedName>
        <fullName evidence="1">Uncharacterized protein</fullName>
    </submittedName>
</protein>